<reference evidence="2 3" key="1">
    <citation type="submission" date="2007-10" db="EMBL/GenBank/DDBJ databases">
        <authorList>
            <person name="Wagner-Dobler I."/>
            <person name="Ferriera S."/>
            <person name="Johnson J."/>
            <person name="Kravitz S."/>
            <person name="Beeson K."/>
            <person name="Sutton G."/>
            <person name="Rogers Y.-H."/>
            <person name="Friedman R."/>
            <person name="Frazier M."/>
            <person name="Venter J.C."/>
        </authorList>
    </citation>
    <scope>NUCLEOTIDE SEQUENCE [LARGE SCALE GENOMIC DNA]</scope>
    <source>
        <strain evidence="2 3">DFL-43</strain>
    </source>
</reference>
<evidence type="ECO:0000313" key="2">
    <source>
        <dbReference type="EMBL" id="KGB27052.1"/>
    </source>
</evidence>
<gene>
    <name evidence="2" type="ORF">HPDFL43_00028970</name>
</gene>
<sequence>MFPENCCLSYTSGLDFDPRVPGLPLLFVGEGVAVLAGSQLVGQKSKS</sequence>
<name>A0A094Z072_HOEPD</name>
<keyword evidence="3" id="KW-1185">Reference proteome</keyword>
<keyword evidence="1" id="KW-1133">Transmembrane helix</keyword>
<feature type="transmembrane region" description="Helical" evidence="1">
    <location>
        <begin position="20"/>
        <end position="41"/>
    </location>
</feature>
<accession>A0A094Z072</accession>
<organism evidence="2 3">
    <name type="scientific">Hoeflea phototrophica (strain DSM 17068 / NCIMB 14078 / DFL-43)</name>
    <dbReference type="NCBI Taxonomy" id="411684"/>
    <lineage>
        <taxon>Bacteria</taxon>
        <taxon>Pseudomonadati</taxon>
        <taxon>Pseudomonadota</taxon>
        <taxon>Alphaproteobacteria</taxon>
        <taxon>Hyphomicrobiales</taxon>
        <taxon>Rhizobiaceae</taxon>
        <taxon>Hoeflea</taxon>
    </lineage>
</organism>
<reference evidence="2 3" key="2">
    <citation type="submission" date="2012-06" db="EMBL/GenBank/DDBJ databases">
        <authorList>
            <person name="Fiebig A."/>
        </authorList>
    </citation>
    <scope>NUCLEOTIDE SEQUENCE [LARGE SCALE GENOMIC DNA]</scope>
    <source>
        <strain evidence="2 3">DFL-43</strain>
    </source>
</reference>
<dbReference type="AlphaFoldDB" id="A0A094Z072"/>
<dbReference type="HOGENOM" id="CLU_3168930_0_0_5"/>
<keyword evidence="1" id="KW-0812">Transmembrane</keyword>
<evidence type="ECO:0000256" key="1">
    <source>
        <dbReference type="SAM" id="Phobius"/>
    </source>
</evidence>
<protein>
    <submittedName>
        <fullName evidence="2">Uncharacterized protein</fullName>
    </submittedName>
</protein>
<evidence type="ECO:0000313" key="3">
    <source>
        <dbReference type="Proteomes" id="UP000004291"/>
    </source>
</evidence>
<dbReference type="Proteomes" id="UP000004291">
    <property type="component" value="Chromosome"/>
</dbReference>
<keyword evidence="1" id="KW-0472">Membrane</keyword>
<dbReference type="EMBL" id="ABIA03000004">
    <property type="protein sequence ID" value="KGB27052.1"/>
    <property type="molecule type" value="Genomic_DNA"/>
</dbReference>
<proteinExistence type="predicted"/>
<comment type="caution">
    <text evidence="2">The sequence shown here is derived from an EMBL/GenBank/DDBJ whole genome shotgun (WGS) entry which is preliminary data.</text>
</comment>